<name>A0A1W6SQV1_9PROT</name>
<accession>A0A1W6SQV1</accession>
<dbReference type="RefSeq" id="WP_085922020.1">
    <property type="nucleotide sequence ID" value="NZ_CP021106.3"/>
</dbReference>
<dbReference type="KEGG" id="nlc:EBAPG3_010455"/>
<evidence type="ECO:0000313" key="1">
    <source>
        <dbReference type="EMBL" id="ARO88163.1"/>
    </source>
</evidence>
<keyword evidence="2" id="KW-1185">Reference proteome</keyword>
<reference evidence="1 2" key="1">
    <citation type="journal article" date="2015" name="Int. J. Syst. Evol. Microbiol.">
        <title>Nitrosospira lacus sp. nov., a psychrotolerant, ammonia-oxidizing bacterium from sandy lake sediment.</title>
        <authorList>
            <person name="Urakawa H."/>
            <person name="Garcia J.C."/>
            <person name="Nielsen J.L."/>
            <person name="Le V.Q."/>
            <person name="Kozlowski J.A."/>
            <person name="Stein L.Y."/>
            <person name="Lim C.K."/>
            <person name="Pommerening-Roser A."/>
            <person name="Martens-Habbena W."/>
            <person name="Stahl D.A."/>
            <person name="Klotz M.G."/>
        </authorList>
    </citation>
    <scope>NUCLEOTIDE SEQUENCE [LARGE SCALE GENOMIC DNA]</scope>
    <source>
        <strain evidence="1 2">APG3</strain>
    </source>
</reference>
<evidence type="ECO:0000313" key="2">
    <source>
        <dbReference type="Proteomes" id="UP000012179"/>
    </source>
</evidence>
<dbReference type="Proteomes" id="UP000012179">
    <property type="component" value="Chromosome"/>
</dbReference>
<dbReference type="OrthoDB" id="8064878at2"/>
<sequence length="247" mass="25801">MLSAAITTIGFNVAAYNLDYADTNYSVWLEDYSGSVRHDTALYLSGTDGIKLNGAAVPLCYKMTASANVMPLEGLWRVIVNEVTTSQTATLEIIHNEAAALNDGEIWLELEYPVTGGSAQFARLTDKSNLLATPATQTTSSADWDDGLSERANSTVYAVGNIIKSSGSPGSAFICTVSGTSAGSVPGGYTSAADGASITDGSATFKAMRRQKLQVPFTAAEQGVIRARAVLAKSNAVVWVASKLAVA</sequence>
<gene>
    <name evidence="1" type="ORF">EBAPG3_010455</name>
</gene>
<proteinExistence type="predicted"/>
<dbReference type="AlphaFoldDB" id="A0A1W6SQV1"/>
<organism evidence="1 2">
    <name type="scientific">Nitrosospira lacus</name>
    <dbReference type="NCBI Taxonomy" id="1288494"/>
    <lineage>
        <taxon>Bacteria</taxon>
        <taxon>Pseudomonadati</taxon>
        <taxon>Pseudomonadota</taxon>
        <taxon>Betaproteobacteria</taxon>
        <taxon>Nitrosomonadales</taxon>
        <taxon>Nitrosomonadaceae</taxon>
        <taxon>Nitrosospira</taxon>
    </lineage>
</organism>
<protein>
    <submittedName>
        <fullName evidence="1">Uncharacterized protein</fullName>
    </submittedName>
</protein>
<dbReference type="EMBL" id="CP021106">
    <property type="protein sequence ID" value="ARO88163.1"/>
    <property type="molecule type" value="Genomic_DNA"/>
</dbReference>